<evidence type="ECO:0000313" key="4">
    <source>
        <dbReference type="Proteomes" id="UP000292039"/>
    </source>
</evidence>
<name>A0A171KUC6_9BURK</name>
<dbReference type="EMBL" id="LBNE01000002">
    <property type="protein sequence ID" value="KKO72493.1"/>
    <property type="molecule type" value="Genomic_DNA"/>
</dbReference>
<gene>
    <name evidence="1" type="ORF">AAV32_05430</name>
    <name evidence="2" type="ORF">EV679_1534</name>
</gene>
<dbReference type="AlphaFoldDB" id="A0A171KUC6"/>
<dbReference type="Proteomes" id="UP000292039">
    <property type="component" value="Unassembled WGS sequence"/>
</dbReference>
<sequence length="224" mass="24249">MNSELIPLTGDAALAEKLATYFQQVSGWEEGCQALGLFTSPDAIAQTEQFRSFHPLVQVLQGIIVDDPGTSSHHFVIGCAALRGAVLYLTHDGDSRIVYADIDAFLAAARQACAAGGMLEDVAPGEAWQATDQAALQQFCQHFLATQDAEDVLPALIPSMDLSDVPALALLVRDEDLYVPEAICRQIAARPARQLMPLVERCETHPHVMVQQAAARAKKRIESL</sequence>
<protein>
    <submittedName>
        <fullName evidence="1">Uncharacterized protein</fullName>
    </submittedName>
</protein>
<evidence type="ECO:0000313" key="2">
    <source>
        <dbReference type="EMBL" id="RZS70141.1"/>
    </source>
</evidence>
<dbReference type="RefSeq" id="WP_068368582.1">
    <property type="nucleotide sequence ID" value="NZ_CBCSEB010000014.1"/>
</dbReference>
<evidence type="ECO:0000313" key="3">
    <source>
        <dbReference type="Proteomes" id="UP000078084"/>
    </source>
</evidence>
<keyword evidence="3" id="KW-1185">Reference proteome</keyword>
<dbReference type="GeneID" id="99726176"/>
<accession>A0A171KUC6</accession>
<reference evidence="1 3" key="1">
    <citation type="submission" date="2015-04" db="EMBL/GenBank/DDBJ databases">
        <title>Genome sequence of Kerstersia gyiorum CG1.</title>
        <authorList>
            <person name="Greninger A.L."/>
            <person name="Kozyreva V."/>
            <person name="Chaturvedi V."/>
        </authorList>
    </citation>
    <scope>NUCLEOTIDE SEQUENCE [LARGE SCALE GENOMIC DNA]</scope>
    <source>
        <strain evidence="1 3">CG1</strain>
    </source>
</reference>
<proteinExistence type="predicted"/>
<dbReference type="Proteomes" id="UP000078084">
    <property type="component" value="Unassembled WGS sequence"/>
</dbReference>
<organism evidence="1 3">
    <name type="scientific">Kerstersia gyiorum</name>
    <dbReference type="NCBI Taxonomy" id="206506"/>
    <lineage>
        <taxon>Bacteria</taxon>
        <taxon>Pseudomonadati</taxon>
        <taxon>Pseudomonadota</taxon>
        <taxon>Betaproteobacteria</taxon>
        <taxon>Burkholderiales</taxon>
        <taxon>Alcaligenaceae</taxon>
        <taxon>Kerstersia</taxon>
    </lineage>
</organism>
<evidence type="ECO:0000313" key="1">
    <source>
        <dbReference type="EMBL" id="KKO72493.1"/>
    </source>
</evidence>
<reference evidence="2 4" key="2">
    <citation type="submission" date="2019-02" db="EMBL/GenBank/DDBJ databases">
        <title>Genomic Encyclopedia of Type Strains, Phase IV (KMG-IV): sequencing the most valuable type-strain genomes for metagenomic binning, comparative biology and taxonomic classification.</title>
        <authorList>
            <person name="Goeker M."/>
        </authorList>
    </citation>
    <scope>NUCLEOTIDE SEQUENCE [LARGE SCALE GENOMIC DNA]</scope>
    <source>
        <strain evidence="2 4">DSM 16618</strain>
    </source>
</reference>
<comment type="caution">
    <text evidence="1">The sequence shown here is derived from an EMBL/GenBank/DDBJ whole genome shotgun (WGS) entry which is preliminary data.</text>
</comment>
<dbReference type="EMBL" id="SGWZ01000002">
    <property type="protein sequence ID" value="RZS70141.1"/>
    <property type="molecule type" value="Genomic_DNA"/>
</dbReference>